<evidence type="ECO:0000256" key="6">
    <source>
        <dbReference type="ARBA" id="ARBA00022490"/>
    </source>
</evidence>
<evidence type="ECO:0000313" key="12">
    <source>
        <dbReference type="Proteomes" id="UP001164746"/>
    </source>
</evidence>
<dbReference type="InterPro" id="IPR013785">
    <property type="entry name" value="Aldolase_TIM"/>
</dbReference>
<dbReference type="InterPro" id="IPR002220">
    <property type="entry name" value="DapA-like"/>
</dbReference>
<evidence type="ECO:0000313" key="11">
    <source>
        <dbReference type="EMBL" id="WAR31292.1"/>
    </source>
</evidence>
<evidence type="ECO:0000256" key="7">
    <source>
        <dbReference type="ARBA" id="ARBA00023239"/>
    </source>
</evidence>
<comment type="catalytic activity">
    <reaction evidence="10">
        <text>aceneuramate = aldehydo-N-acetyl-D-mannosamine + pyruvate</text>
        <dbReference type="Rhea" id="RHEA:23296"/>
        <dbReference type="ChEBI" id="CHEBI:15361"/>
        <dbReference type="ChEBI" id="CHEBI:17122"/>
        <dbReference type="ChEBI" id="CHEBI:173083"/>
        <dbReference type="EC" id="4.1.3.3"/>
    </reaction>
</comment>
<dbReference type="PANTHER" id="PTHR12128:SF21">
    <property type="entry name" value="N-ACETYLNEURAMINATE LYASE"/>
    <property type="match status" value="1"/>
</dbReference>
<dbReference type="Gene3D" id="3.20.20.70">
    <property type="entry name" value="Aldolase class I"/>
    <property type="match status" value="1"/>
</dbReference>
<protein>
    <recommendedName>
        <fullName evidence="5">N-acetylneuraminate lyase</fullName>
        <ecNumber evidence="5">4.1.3.3</ecNumber>
    </recommendedName>
</protein>
<sequence length="201" mass="21761">MRYYHDAGFDGLFVNGTLAEGMSLSSEERMKTAEKWMRLAEGLPVILHIGTGNLKETQDLARHAESLGVDGISALPPTYHKPPSEELLADYLAEVAAAAPNTPFLYYEYDVASGLFLPSLSLGIPDCITSAYMGQFFRDVKYSVAKGGDITSAKAMFELISGVKVGGPRLPLPTMESRDMQLMKADLVAGGFIKESTVKGM</sequence>
<keyword evidence="12" id="KW-1185">Reference proteome</keyword>
<comment type="subcellular location">
    <subcellularLocation>
        <location evidence="1">Cytoplasm</location>
    </subcellularLocation>
</comment>
<evidence type="ECO:0000256" key="8">
    <source>
        <dbReference type="ARBA" id="ARBA00023270"/>
    </source>
</evidence>
<keyword evidence="8" id="KW-0704">Schiff base</keyword>
<dbReference type="SMART" id="SM01130">
    <property type="entry name" value="DHDPS"/>
    <property type="match status" value="1"/>
</dbReference>
<comment type="subunit">
    <text evidence="4">Homotetramer.</text>
</comment>
<dbReference type="Proteomes" id="UP001164746">
    <property type="component" value="Chromosome 17"/>
</dbReference>
<keyword evidence="9" id="KW-0119">Carbohydrate metabolism</keyword>
<evidence type="ECO:0000256" key="4">
    <source>
        <dbReference type="ARBA" id="ARBA00011881"/>
    </source>
</evidence>
<dbReference type="EMBL" id="CP111028">
    <property type="protein sequence ID" value="WAR31292.1"/>
    <property type="molecule type" value="Genomic_DNA"/>
</dbReference>
<evidence type="ECO:0000256" key="9">
    <source>
        <dbReference type="ARBA" id="ARBA00023277"/>
    </source>
</evidence>
<accession>A0ABY7GBJ0</accession>
<dbReference type="PANTHER" id="PTHR12128">
    <property type="entry name" value="DIHYDRODIPICOLINATE SYNTHASE"/>
    <property type="match status" value="1"/>
</dbReference>
<gene>
    <name evidence="11" type="ORF">MAR_033834</name>
</gene>
<evidence type="ECO:0000256" key="2">
    <source>
        <dbReference type="ARBA" id="ARBA00004878"/>
    </source>
</evidence>
<dbReference type="Pfam" id="PF00701">
    <property type="entry name" value="DHDPS"/>
    <property type="match status" value="1"/>
</dbReference>
<proteinExistence type="inferred from homology"/>
<comment type="pathway">
    <text evidence="2">Amino-sugar metabolism; N-acetylneuraminate degradation.</text>
</comment>
<dbReference type="SUPFAM" id="SSF51569">
    <property type="entry name" value="Aldolase"/>
    <property type="match status" value="1"/>
</dbReference>
<keyword evidence="7" id="KW-0456">Lyase</keyword>
<reference evidence="11" key="1">
    <citation type="submission" date="2022-11" db="EMBL/GenBank/DDBJ databases">
        <title>Centuries of genome instability and evolution in soft-shell clam transmissible cancer (bioRxiv).</title>
        <authorList>
            <person name="Hart S.F.M."/>
            <person name="Yonemitsu M.A."/>
            <person name="Giersch R.M."/>
            <person name="Beal B.F."/>
            <person name="Arriagada G."/>
            <person name="Davis B.W."/>
            <person name="Ostrander E.A."/>
            <person name="Goff S.P."/>
            <person name="Metzger M.J."/>
        </authorList>
    </citation>
    <scope>NUCLEOTIDE SEQUENCE</scope>
    <source>
        <strain evidence="11">MELC-2E11</strain>
        <tissue evidence="11">Siphon/mantle</tissue>
    </source>
</reference>
<comment type="similarity">
    <text evidence="3">Belongs to the DapA family. NanA subfamily.</text>
</comment>
<evidence type="ECO:0000256" key="1">
    <source>
        <dbReference type="ARBA" id="ARBA00004496"/>
    </source>
</evidence>
<name>A0ABY7GBJ0_MYAAR</name>
<evidence type="ECO:0000256" key="5">
    <source>
        <dbReference type="ARBA" id="ARBA00012911"/>
    </source>
</evidence>
<evidence type="ECO:0000256" key="10">
    <source>
        <dbReference type="ARBA" id="ARBA00044906"/>
    </source>
</evidence>
<keyword evidence="6" id="KW-0963">Cytoplasm</keyword>
<evidence type="ECO:0000256" key="3">
    <source>
        <dbReference type="ARBA" id="ARBA00006324"/>
    </source>
</evidence>
<organism evidence="11 12">
    <name type="scientific">Mya arenaria</name>
    <name type="common">Soft-shell clam</name>
    <dbReference type="NCBI Taxonomy" id="6604"/>
    <lineage>
        <taxon>Eukaryota</taxon>
        <taxon>Metazoa</taxon>
        <taxon>Spiralia</taxon>
        <taxon>Lophotrochozoa</taxon>
        <taxon>Mollusca</taxon>
        <taxon>Bivalvia</taxon>
        <taxon>Autobranchia</taxon>
        <taxon>Heteroconchia</taxon>
        <taxon>Euheterodonta</taxon>
        <taxon>Imparidentia</taxon>
        <taxon>Neoheterodontei</taxon>
        <taxon>Myida</taxon>
        <taxon>Myoidea</taxon>
        <taxon>Myidae</taxon>
        <taxon>Mya</taxon>
    </lineage>
</organism>
<dbReference type="EC" id="4.1.3.3" evidence="5"/>
<dbReference type="PRINTS" id="PR00146">
    <property type="entry name" value="DHPICSNTHASE"/>
</dbReference>